<evidence type="ECO:0000256" key="4">
    <source>
        <dbReference type="ARBA" id="ARBA00023015"/>
    </source>
</evidence>
<evidence type="ECO:0000256" key="1">
    <source>
        <dbReference type="ARBA" id="ARBA00004123"/>
    </source>
</evidence>
<dbReference type="eggNOG" id="ENOG502S41C">
    <property type="taxonomic scope" value="Eukaryota"/>
</dbReference>
<comment type="subunit">
    <text evidence="8">Component of the Mediator complex.</text>
</comment>
<keyword evidence="5 8" id="KW-0804">Transcription</keyword>
<evidence type="ECO:0000313" key="11">
    <source>
        <dbReference type="Proteomes" id="UP000002037"/>
    </source>
</evidence>
<accession>C5M7P7</accession>
<organism evidence="10 11">
    <name type="scientific">Candida tropicalis (strain ATCC MYA-3404 / T1)</name>
    <name type="common">Yeast</name>
    <dbReference type="NCBI Taxonomy" id="294747"/>
    <lineage>
        <taxon>Eukaryota</taxon>
        <taxon>Fungi</taxon>
        <taxon>Dikarya</taxon>
        <taxon>Ascomycota</taxon>
        <taxon>Saccharomycotina</taxon>
        <taxon>Pichiomycetes</taxon>
        <taxon>Debaryomycetaceae</taxon>
        <taxon>Candida/Lodderomyces clade</taxon>
        <taxon>Candida</taxon>
    </lineage>
</organism>
<keyword evidence="8" id="KW-0010">Activator</keyword>
<dbReference type="OrthoDB" id="5348092at2759"/>
<keyword evidence="6 8" id="KW-0539">Nucleus</keyword>
<dbReference type="PANTHER" id="PTHR13321">
    <property type="entry name" value="MEDIATOR OF RNA POLYMERASE II TRANSCRIPTION, SUBUNIT 18"/>
    <property type="match status" value="1"/>
</dbReference>
<feature type="compositionally biased region" description="Basic and acidic residues" evidence="9">
    <location>
        <begin position="232"/>
        <end position="245"/>
    </location>
</feature>
<keyword evidence="11" id="KW-1185">Reference proteome</keyword>
<dbReference type="Pfam" id="PF09637">
    <property type="entry name" value="Med18"/>
    <property type="match status" value="1"/>
</dbReference>
<evidence type="ECO:0000256" key="7">
    <source>
        <dbReference type="ARBA" id="ARBA00032012"/>
    </source>
</evidence>
<dbReference type="GO" id="GO:0006369">
    <property type="term" value="P:termination of RNA polymerase II transcription"/>
    <property type="evidence" value="ECO:0007669"/>
    <property type="project" value="TreeGrafter"/>
</dbReference>
<dbReference type="KEGG" id="ctp:CTRG_01879"/>
<dbReference type="GeneID" id="8300143"/>
<evidence type="ECO:0000256" key="6">
    <source>
        <dbReference type="ARBA" id="ARBA00023242"/>
    </source>
</evidence>
<dbReference type="EMBL" id="GG692396">
    <property type="protein sequence ID" value="EER35017.1"/>
    <property type="molecule type" value="Genomic_DNA"/>
</dbReference>
<feature type="compositionally biased region" description="Polar residues" evidence="9">
    <location>
        <begin position="210"/>
        <end position="223"/>
    </location>
</feature>
<evidence type="ECO:0000313" key="10">
    <source>
        <dbReference type="EMBL" id="EER35017.1"/>
    </source>
</evidence>
<dbReference type="GO" id="GO:0016592">
    <property type="term" value="C:mediator complex"/>
    <property type="evidence" value="ECO:0007669"/>
    <property type="project" value="InterPro"/>
</dbReference>
<evidence type="ECO:0000256" key="8">
    <source>
        <dbReference type="RuleBase" id="RU364150"/>
    </source>
</evidence>
<comment type="subcellular location">
    <subcellularLocation>
        <location evidence="1 8">Nucleus</location>
    </subcellularLocation>
</comment>
<dbReference type="HOGENOM" id="CLU_058255_0_0_1"/>
<reference evidence="10 11" key="1">
    <citation type="journal article" date="2009" name="Nature">
        <title>Evolution of pathogenicity and sexual reproduction in eight Candida genomes.</title>
        <authorList>
            <person name="Butler G."/>
            <person name="Rasmussen M.D."/>
            <person name="Lin M.F."/>
            <person name="Santos M.A."/>
            <person name="Sakthikumar S."/>
            <person name="Munro C.A."/>
            <person name="Rheinbay E."/>
            <person name="Grabherr M."/>
            <person name="Forche A."/>
            <person name="Reedy J.L."/>
            <person name="Agrafioti I."/>
            <person name="Arnaud M.B."/>
            <person name="Bates S."/>
            <person name="Brown A.J."/>
            <person name="Brunke S."/>
            <person name="Costanzo M.C."/>
            <person name="Fitzpatrick D.A."/>
            <person name="de Groot P.W."/>
            <person name="Harris D."/>
            <person name="Hoyer L.L."/>
            <person name="Hube B."/>
            <person name="Klis F.M."/>
            <person name="Kodira C."/>
            <person name="Lennard N."/>
            <person name="Logue M.E."/>
            <person name="Martin R."/>
            <person name="Neiman A.M."/>
            <person name="Nikolaou E."/>
            <person name="Quail M.A."/>
            <person name="Quinn J."/>
            <person name="Santos M.C."/>
            <person name="Schmitzberger F.F."/>
            <person name="Sherlock G."/>
            <person name="Shah P."/>
            <person name="Silverstein K.A."/>
            <person name="Skrzypek M.S."/>
            <person name="Soll D."/>
            <person name="Staggs R."/>
            <person name="Stansfield I."/>
            <person name="Stumpf M.P."/>
            <person name="Sudbery P.E."/>
            <person name="Srikantha T."/>
            <person name="Zeng Q."/>
            <person name="Berman J."/>
            <person name="Berriman M."/>
            <person name="Heitman J."/>
            <person name="Gow N.A."/>
            <person name="Lorenz M.C."/>
            <person name="Birren B.W."/>
            <person name="Kellis M."/>
            <person name="Cuomo C.A."/>
        </authorList>
    </citation>
    <scope>NUCLEOTIDE SEQUENCE [LARGE SCALE GENOMIC DNA]</scope>
    <source>
        <strain evidence="11">ATCC MYA-3404 / T1</strain>
    </source>
</reference>
<comment type="function">
    <text evidence="8">Component of the Mediator complex, a coactivator involved in the regulated transcription of nearly all RNA polymerase II-dependent genes. Mediator functions as a bridge to convey information from gene-specific regulatory proteins to the basal RNA polymerase II transcription machinery. Mediator is recruited to promoters by direct interactions with regulatory proteins and serves as a scaffold for the assembly of a functional preinitiation complex with RNA polymerase II and the general transcription factors.</text>
</comment>
<dbReference type="STRING" id="294747.C5M7P7"/>
<dbReference type="AlphaFoldDB" id="C5M7P7"/>
<dbReference type="RefSeq" id="XP_002547572.1">
    <property type="nucleotide sequence ID" value="XM_002547526.1"/>
</dbReference>
<dbReference type="GO" id="GO:0006357">
    <property type="term" value="P:regulation of transcription by RNA polymerase II"/>
    <property type="evidence" value="ECO:0007669"/>
    <property type="project" value="InterPro"/>
</dbReference>
<dbReference type="Proteomes" id="UP000002037">
    <property type="component" value="Unassembled WGS sequence"/>
</dbReference>
<keyword evidence="4 8" id="KW-0805">Transcription regulation</keyword>
<proteinExistence type="inferred from homology"/>
<dbReference type="Gene3D" id="2.40.320.10">
    <property type="entry name" value="Hypothetical Protein Pfu-838710-001"/>
    <property type="match status" value="1"/>
</dbReference>
<evidence type="ECO:0000256" key="3">
    <source>
        <dbReference type="ARBA" id="ARBA00019612"/>
    </source>
</evidence>
<name>C5M7P7_CANTT</name>
<dbReference type="VEuPathDB" id="FungiDB:CTRG_01879"/>
<protein>
    <recommendedName>
        <fullName evidence="3 8">Mediator of RNA polymerase II transcription subunit 18</fullName>
    </recommendedName>
    <alternativeName>
        <fullName evidence="7 8">Mediator complex subunit 18</fullName>
    </alternativeName>
</protein>
<comment type="similarity">
    <text evidence="2 8">Belongs to the Mediator complex subunit 18 family.</text>
</comment>
<feature type="compositionally biased region" description="Basic and acidic residues" evidence="9">
    <location>
        <begin position="252"/>
        <end position="275"/>
    </location>
</feature>
<feature type="region of interest" description="Disordered" evidence="9">
    <location>
        <begin position="165"/>
        <end position="275"/>
    </location>
</feature>
<gene>
    <name evidence="8" type="primary">MED18</name>
    <name evidence="10" type="ORF">CTRG_01879</name>
</gene>
<dbReference type="GO" id="GO:0070847">
    <property type="term" value="C:core mediator complex"/>
    <property type="evidence" value="ECO:0007669"/>
    <property type="project" value="TreeGrafter"/>
</dbReference>
<dbReference type="GO" id="GO:0003712">
    <property type="term" value="F:transcription coregulator activity"/>
    <property type="evidence" value="ECO:0007669"/>
    <property type="project" value="InterPro"/>
</dbReference>
<evidence type="ECO:0000256" key="5">
    <source>
        <dbReference type="ARBA" id="ARBA00023163"/>
    </source>
</evidence>
<dbReference type="InterPro" id="IPR019095">
    <property type="entry name" value="Mediator_Med18"/>
</dbReference>
<evidence type="ECO:0000256" key="9">
    <source>
        <dbReference type="SAM" id="MobiDB-lite"/>
    </source>
</evidence>
<dbReference type="PANTHER" id="PTHR13321:SF2">
    <property type="entry name" value="MEDIATOR OF RNA POLYMERASE II TRANSCRIPTION SUBUNIT 18"/>
    <property type="match status" value="1"/>
</dbReference>
<sequence>MVHQLSLVSSIPHNKYLQTISTLQALTGLSQPQSISTYTLLTKPSYAFKPKFEPGKVNQIEQYYMRCVSTWTGQNLADDGNDIDISEPIITGESNIIVRKLFSGDDNQIERVWTLQISDIPIAGKNQGCSQQQIYESTLVHTHTNVEVESSPVENDAMDIDIVEIKQEQNDNTTTTTEVKQEQKEDNTNSNANDSVDDVPLLKLEEHKSNTTTEVPKETQPNGDDSDIMEIDPPKEEQIKEEQPIKEGPNTEESKPEGPKLDEPKSEMTNTDKPKSEKYVVRKDSFLVFLSDLGYEVINQYWLKGIRFFYGDIIIEIYKIFIRDDTDSHVSTNGIKLKLLDESNQFQIKTYININKSTEIDLINSGVKELIKLQDALKNLFVLEIPDRMYMDSRVRQ</sequence>
<evidence type="ECO:0000256" key="2">
    <source>
        <dbReference type="ARBA" id="ARBA00009814"/>
    </source>
</evidence>